<dbReference type="Gene3D" id="2.30.110.20">
    <property type="entry name" value="Hcp1-like"/>
    <property type="match status" value="1"/>
</dbReference>
<organism evidence="2">
    <name type="scientific">Salmonella enterica</name>
    <name type="common">Salmonella choleraesuis</name>
    <dbReference type="NCBI Taxonomy" id="28901"/>
    <lineage>
        <taxon>Bacteria</taxon>
        <taxon>Pseudomonadati</taxon>
        <taxon>Pseudomonadota</taxon>
        <taxon>Gammaproteobacteria</taxon>
        <taxon>Enterobacterales</taxon>
        <taxon>Enterobacteriaceae</taxon>
        <taxon>Salmonella</taxon>
    </lineage>
</organism>
<dbReference type="InterPro" id="IPR008514">
    <property type="entry name" value="T6SS_Hcp"/>
</dbReference>
<reference evidence="2" key="1">
    <citation type="submission" date="2018-11" db="EMBL/GenBank/DDBJ databases">
        <authorList>
            <consortium name="PulseNet: The National Subtyping Network for Foodborne Disease Surveillance"/>
            <person name="Tarr C.L."/>
            <person name="Trees E."/>
            <person name="Katz L.S."/>
            <person name="Carleton-Romer H.A."/>
            <person name="Stroika S."/>
            <person name="Kucerova Z."/>
            <person name="Roache K.F."/>
            <person name="Sabol A.L."/>
            <person name="Besser J."/>
            <person name="Gerner-Smidt P."/>
        </authorList>
    </citation>
    <scope>NUCLEOTIDE SEQUENCE [LARGE SCALE GENOMIC DNA]</scope>
    <source>
        <strain evidence="2">PNUSAS059687</strain>
    </source>
</reference>
<dbReference type="Proteomes" id="UP000839513">
    <property type="component" value="Unassembled WGS sequence"/>
</dbReference>
<dbReference type="SUPFAM" id="SSF141452">
    <property type="entry name" value="Hcp1-like"/>
    <property type="match status" value="1"/>
</dbReference>
<dbReference type="NCBIfam" id="TIGR03344">
    <property type="entry name" value="VI_effect_Hcp1"/>
    <property type="match status" value="1"/>
</dbReference>
<dbReference type="EMBL" id="RNUA01000001">
    <property type="protein sequence ID" value="MHS96379.1"/>
    <property type="molecule type" value="Genomic_DNA"/>
</dbReference>
<dbReference type="PANTHER" id="PTHR34319:SF7">
    <property type="entry name" value="HNH ENDONUCLEASE DOMAIN-CONTAINING PROTEIN"/>
    <property type="match status" value="1"/>
</dbReference>
<dbReference type="InterPro" id="IPR052947">
    <property type="entry name" value="T6SS_Hcp1_domain"/>
</dbReference>
<dbReference type="Pfam" id="PF05638">
    <property type="entry name" value="T6SS_HCP"/>
    <property type="match status" value="1"/>
</dbReference>
<dbReference type="AlphaFoldDB" id="A0A3J2D2L3"/>
<dbReference type="Pfam" id="PF15644">
    <property type="entry name" value="Gln_amidase"/>
    <property type="match status" value="1"/>
</dbReference>
<dbReference type="InterPro" id="IPR028908">
    <property type="entry name" value="Tox-PL_dom"/>
</dbReference>
<protein>
    <submittedName>
        <fullName evidence="2">Type VI secretion system tube protein Hcp</fullName>
    </submittedName>
</protein>
<evidence type="ECO:0000313" key="2">
    <source>
        <dbReference type="EMBL" id="MHS96379.1"/>
    </source>
</evidence>
<dbReference type="InterPro" id="IPR036624">
    <property type="entry name" value="Hcp1-lik_sf"/>
</dbReference>
<sequence>MSDIVHLTVIGEQQGAISAGCGTESSVGNRWQIAHEDEIFVFSLSNSMTSTGKGSQLHGLRFCKLIDKSTPLFTNAINNNEQLYMEFYFYRINRFGKWEKYYYIQLRGAFLSDIQCLFSENRLPTETINVSYEYILCKHLIANTEFSYLALPENYNRLFIPQPKKSTDSGLKTLNSKAVGRLLAAGGIYNGNIEGFRDTAEKLGGDAPAGYKQVLNEKTIGLGIAAASIIFSRNASKIQDINKFRDKISKLNGKSAGTIRNVNPGYPKIGYTHNCVNCSIATDATLAGHPASALPINSTKGVPLSVLEKFYNGKFKPMSSVDEIIHVMDNANSGARGIVYGSYGPGQPGHVFNVVNQNNTIRFLDGQTGNAADLNQFKSFQLLRTN</sequence>
<evidence type="ECO:0000259" key="1">
    <source>
        <dbReference type="Pfam" id="PF15644"/>
    </source>
</evidence>
<dbReference type="PANTHER" id="PTHR34319">
    <property type="entry name" value="MAJOR EXPORTED PROTEIN"/>
    <property type="match status" value="1"/>
</dbReference>
<name>A0A3J2D2L3_SALER</name>
<accession>A0A3J2D2L3</accession>
<gene>
    <name evidence="2" type="primary">hcp</name>
    <name evidence="2" type="ORF">EEN88_00440</name>
</gene>
<comment type="caution">
    <text evidence="2">The sequence shown here is derived from an EMBL/GenBank/DDBJ whole genome shotgun (WGS) entry which is preliminary data.</text>
</comment>
<feature type="domain" description="Tox-PL" evidence="1">
    <location>
        <begin position="274"/>
        <end position="369"/>
    </location>
</feature>
<proteinExistence type="predicted"/>